<dbReference type="Pfam" id="PF01321">
    <property type="entry name" value="Creatinase_N"/>
    <property type="match status" value="1"/>
</dbReference>
<evidence type="ECO:0000313" key="8">
    <source>
        <dbReference type="EMBL" id="ARK31714.1"/>
    </source>
</evidence>
<proteinExistence type="inferred from homology"/>
<dbReference type="Gene3D" id="3.90.230.10">
    <property type="entry name" value="Creatinase/methionine aminopeptidase superfamily"/>
    <property type="match status" value="1"/>
</dbReference>
<dbReference type="InterPro" id="IPR050659">
    <property type="entry name" value="Peptidase_M24B"/>
</dbReference>
<dbReference type="CDD" id="cd01092">
    <property type="entry name" value="APP-like"/>
    <property type="match status" value="1"/>
</dbReference>
<evidence type="ECO:0000313" key="9">
    <source>
        <dbReference type="Proteomes" id="UP000193006"/>
    </source>
</evidence>
<dbReference type="STRING" id="199441.BkAM31D_18760"/>
<keyword evidence="5" id="KW-0464">Manganese</keyword>
<dbReference type="GO" id="GO:0004177">
    <property type="term" value="F:aminopeptidase activity"/>
    <property type="evidence" value="ECO:0007669"/>
    <property type="project" value="UniProtKB-ARBA"/>
</dbReference>
<dbReference type="InterPro" id="IPR000587">
    <property type="entry name" value="Creatinase_N"/>
</dbReference>
<comment type="cofactor">
    <cofactor evidence="1">
        <name>Mn(2+)</name>
        <dbReference type="ChEBI" id="CHEBI:29035"/>
    </cofactor>
</comment>
<evidence type="ECO:0000256" key="5">
    <source>
        <dbReference type="ARBA" id="ARBA00023211"/>
    </source>
</evidence>
<evidence type="ECO:0000259" key="6">
    <source>
        <dbReference type="Pfam" id="PF00557"/>
    </source>
</evidence>
<dbReference type="PANTHER" id="PTHR46112:SF10">
    <property type="entry name" value="DIPEPTIDASE YKVY-RELATED"/>
    <property type="match status" value="1"/>
</dbReference>
<dbReference type="InterPro" id="IPR036005">
    <property type="entry name" value="Creatinase/aminopeptidase-like"/>
</dbReference>
<evidence type="ECO:0000259" key="7">
    <source>
        <dbReference type="Pfam" id="PF01321"/>
    </source>
</evidence>
<dbReference type="Proteomes" id="UP000193006">
    <property type="component" value="Chromosome"/>
</dbReference>
<evidence type="ECO:0000256" key="3">
    <source>
        <dbReference type="ARBA" id="ARBA00022723"/>
    </source>
</evidence>
<evidence type="ECO:0000256" key="4">
    <source>
        <dbReference type="ARBA" id="ARBA00022801"/>
    </source>
</evidence>
<dbReference type="FunFam" id="3.90.230.10:FF:000014">
    <property type="entry name" value="Aminopeptidase P family protein"/>
    <property type="match status" value="1"/>
</dbReference>
<dbReference type="EC" id="3.4.-.-" evidence="8"/>
<organism evidence="8 9">
    <name type="scientific">Halalkalibacter krulwichiae</name>
    <dbReference type="NCBI Taxonomy" id="199441"/>
    <lineage>
        <taxon>Bacteria</taxon>
        <taxon>Bacillati</taxon>
        <taxon>Bacillota</taxon>
        <taxon>Bacilli</taxon>
        <taxon>Bacillales</taxon>
        <taxon>Bacillaceae</taxon>
        <taxon>Halalkalibacter</taxon>
    </lineage>
</organism>
<comment type="similarity">
    <text evidence="2">Belongs to the peptidase M24B family.</text>
</comment>
<evidence type="ECO:0000256" key="2">
    <source>
        <dbReference type="ARBA" id="ARBA00008766"/>
    </source>
</evidence>
<keyword evidence="3" id="KW-0479">Metal-binding</keyword>
<dbReference type="InterPro" id="IPR029149">
    <property type="entry name" value="Creatin/AminoP/Spt16_N"/>
</dbReference>
<dbReference type="SUPFAM" id="SSF55920">
    <property type="entry name" value="Creatinase/aminopeptidase"/>
    <property type="match status" value="1"/>
</dbReference>
<keyword evidence="9" id="KW-1185">Reference proteome</keyword>
<dbReference type="GO" id="GO:0046872">
    <property type="term" value="F:metal ion binding"/>
    <property type="evidence" value="ECO:0007669"/>
    <property type="project" value="UniProtKB-KW"/>
</dbReference>
<dbReference type="AlphaFoldDB" id="A0A1X9MGF3"/>
<keyword evidence="4 8" id="KW-0378">Hydrolase</keyword>
<accession>A0A1X9MGF3</accession>
<dbReference type="InterPro" id="IPR001131">
    <property type="entry name" value="Peptidase_M24B_aminopep-P_CS"/>
</dbReference>
<evidence type="ECO:0000256" key="1">
    <source>
        <dbReference type="ARBA" id="ARBA00001936"/>
    </source>
</evidence>
<dbReference type="InterPro" id="IPR000994">
    <property type="entry name" value="Pept_M24"/>
</dbReference>
<sequence>MSQQRIETIQKWLKDQNAEFAFIQSKANLFYLTGFRCEPHERLISLFVFQDKEPFLVCPNMEKPLISQAGWAYPIIGYSDHENPWELINKYLSTYSFEQNIAAIEKEALSVARHEQLQNLFPTFTFVNCEQGIMEMRLIKNEDEIAILREAAKLADFGVEVGINAVKKGRTEMEILALIEYELKKKGIAEMSFGTLVLSGENTANPHGHPNTKQIKEGDFVLFDLGVVVEGYCSDITRTIILGQPTEQQEQIYSTVLKAQEETLHICREGTILGDLDRKARSIISNAGYGEYFPHRIGHGLGSEVHELPSLNETNNDRLQVGMTFTIEPGIYLPGVGGVRIEDDVLITKQGHECLTKFPKELQIIHS</sequence>
<feature type="domain" description="Peptidase M24" evidence="6">
    <location>
        <begin position="147"/>
        <end position="349"/>
    </location>
</feature>
<dbReference type="EMBL" id="CP020814">
    <property type="protein sequence ID" value="ARK31714.1"/>
    <property type="molecule type" value="Genomic_DNA"/>
</dbReference>
<gene>
    <name evidence="8" type="ORF">BkAM31D_18760</name>
</gene>
<dbReference type="Gene3D" id="3.40.350.10">
    <property type="entry name" value="Creatinase/prolidase N-terminal domain"/>
    <property type="match status" value="1"/>
</dbReference>
<name>A0A1X9MGF3_9BACI</name>
<dbReference type="PRINTS" id="PR00599">
    <property type="entry name" value="MAPEPTIDASE"/>
</dbReference>
<dbReference type="RefSeq" id="WP_066153476.1">
    <property type="nucleotide sequence ID" value="NZ_CP020814.1"/>
</dbReference>
<reference evidence="8 9" key="1">
    <citation type="submission" date="2017-04" db="EMBL/GenBank/DDBJ databases">
        <title>Bacillus krulwichiae AM31D Genome sequencing and assembly.</title>
        <authorList>
            <person name="Krulwich T.A."/>
            <person name="Anastor L."/>
            <person name="Ehrlich R."/>
            <person name="Ehrlich G.D."/>
            <person name="Janto B."/>
        </authorList>
    </citation>
    <scope>NUCLEOTIDE SEQUENCE [LARGE SCALE GENOMIC DNA]</scope>
    <source>
        <strain evidence="8 9">AM31D</strain>
    </source>
</reference>
<dbReference type="GO" id="GO:0008235">
    <property type="term" value="F:metalloexopeptidase activity"/>
    <property type="evidence" value="ECO:0007669"/>
    <property type="project" value="UniProtKB-ARBA"/>
</dbReference>
<dbReference type="PANTHER" id="PTHR46112">
    <property type="entry name" value="AMINOPEPTIDASE"/>
    <property type="match status" value="1"/>
</dbReference>
<dbReference type="SUPFAM" id="SSF53092">
    <property type="entry name" value="Creatinase/prolidase N-terminal domain"/>
    <property type="match status" value="1"/>
</dbReference>
<dbReference type="InterPro" id="IPR001714">
    <property type="entry name" value="Pept_M24_MAP"/>
</dbReference>
<dbReference type="Pfam" id="PF00557">
    <property type="entry name" value="Peptidase_M24"/>
    <property type="match status" value="1"/>
</dbReference>
<dbReference type="PROSITE" id="PS00491">
    <property type="entry name" value="PROLINE_PEPTIDASE"/>
    <property type="match status" value="1"/>
</dbReference>
<protein>
    <submittedName>
        <fullName evidence="8">Putative peptidase</fullName>
        <ecNumber evidence="8">3.4.-.-</ecNumber>
    </submittedName>
</protein>
<feature type="domain" description="Creatinase N-terminal" evidence="7">
    <location>
        <begin position="5"/>
        <end position="139"/>
    </location>
</feature>
<dbReference type="KEGG" id="bkw:BkAM31D_18760"/>